<proteinExistence type="inferred from homology"/>
<evidence type="ECO:0000259" key="2">
    <source>
        <dbReference type="Pfam" id="PF07993"/>
    </source>
</evidence>
<keyword evidence="1" id="KW-0443">Lipid metabolism</keyword>
<feature type="non-terminal residue" evidence="3">
    <location>
        <position position="1"/>
    </location>
</feature>
<reference evidence="3 4" key="1">
    <citation type="submission" date="2015-09" db="EMBL/GenBank/DDBJ databases">
        <title>Draft genome of the scarab beetle Oryctes borbonicus.</title>
        <authorList>
            <person name="Meyer J.M."/>
            <person name="Markov G.V."/>
            <person name="Baskaran P."/>
            <person name="Herrmann M."/>
            <person name="Sommer R.J."/>
            <person name="Roedelsperger C."/>
        </authorList>
    </citation>
    <scope>NUCLEOTIDE SEQUENCE [LARGE SCALE GENOMIC DNA]</scope>
    <source>
        <strain evidence="3">OB123</strain>
        <tissue evidence="3">Whole animal</tissue>
    </source>
</reference>
<dbReference type="EMBL" id="LJIG01016302">
    <property type="protein sequence ID" value="KRT81008.1"/>
    <property type="molecule type" value="Genomic_DNA"/>
</dbReference>
<dbReference type="GO" id="GO:0035336">
    <property type="term" value="P:long-chain fatty-acyl-CoA metabolic process"/>
    <property type="evidence" value="ECO:0007669"/>
    <property type="project" value="TreeGrafter"/>
</dbReference>
<accession>A0A0T6B0L4</accession>
<name>A0A0T6B0L4_9SCAR</name>
<dbReference type="Pfam" id="PF07993">
    <property type="entry name" value="NAD_binding_4"/>
    <property type="match status" value="1"/>
</dbReference>
<dbReference type="AlphaFoldDB" id="A0A0T6B0L4"/>
<evidence type="ECO:0000313" key="3">
    <source>
        <dbReference type="EMBL" id="KRT81008.1"/>
    </source>
</evidence>
<dbReference type="PANTHER" id="PTHR11011">
    <property type="entry name" value="MALE STERILITY PROTEIN 2-RELATED"/>
    <property type="match status" value="1"/>
</dbReference>
<dbReference type="OrthoDB" id="429813at2759"/>
<dbReference type="EC" id="1.2.1.84" evidence="1"/>
<protein>
    <recommendedName>
        <fullName evidence="1">Fatty acyl-CoA reductase</fullName>
        <ecNumber evidence="1">1.2.1.84</ecNumber>
    </recommendedName>
</protein>
<sequence>TIFIHSAATVKFHEKLHLAVDINIKGTQEMLTLAKECQRLDSFVHISTAFSHCYREDVDEQLYDVQYDADKIIQICNAIPQNMLEKITPDIIGKWPNTYVFTKAIAEDCTRKAAHQLPVCIVRPAIVTATYKEPVRSWIDNVYGATGIVVGSGVGLLRVANINQDKTAEIIPADMVVNLVLAASYKTAVERKPEASVYNLMSSPHNAVSWAKFMRLNARFGLFTPSLKSLWIYTMMLITNRT</sequence>
<feature type="non-terminal residue" evidence="3">
    <location>
        <position position="242"/>
    </location>
</feature>
<comment type="catalytic activity">
    <reaction evidence="1">
        <text>a long-chain fatty acyl-CoA + 2 NADPH + 2 H(+) = a long-chain primary fatty alcohol + 2 NADP(+) + CoA</text>
        <dbReference type="Rhea" id="RHEA:52716"/>
        <dbReference type="ChEBI" id="CHEBI:15378"/>
        <dbReference type="ChEBI" id="CHEBI:57287"/>
        <dbReference type="ChEBI" id="CHEBI:57783"/>
        <dbReference type="ChEBI" id="CHEBI:58349"/>
        <dbReference type="ChEBI" id="CHEBI:77396"/>
        <dbReference type="ChEBI" id="CHEBI:83139"/>
        <dbReference type="EC" id="1.2.1.84"/>
    </reaction>
</comment>
<keyword evidence="4" id="KW-1185">Reference proteome</keyword>
<dbReference type="GO" id="GO:0080019">
    <property type="term" value="F:alcohol-forming very long-chain fatty acyl-CoA reductase activity"/>
    <property type="evidence" value="ECO:0007669"/>
    <property type="project" value="InterPro"/>
</dbReference>
<dbReference type="Proteomes" id="UP000051574">
    <property type="component" value="Unassembled WGS sequence"/>
</dbReference>
<evidence type="ECO:0000256" key="1">
    <source>
        <dbReference type="RuleBase" id="RU363097"/>
    </source>
</evidence>
<feature type="domain" description="Thioester reductase (TE)" evidence="2">
    <location>
        <begin position="2"/>
        <end position="179"/>
    </location>
</feature>
<keyword evidence="1" id="KW-0521">NADP</keyword>
<organism evidence="3 4">
    <name type="scientific">Oryctes borbonicus</name>
    <dbReference type="NCBI Taxonomy" id="1629725"/>
    <lineage>
        <taxon>Eukaryota</taxon>
        <taxon>Metazoa</taxon>
        <taxon>Ecdysozoa</taxon>
        <taxon>Arthropoda</taxon>
        <taxon>Hexapoda</taxon>
        <taxon>Insecta</taxon>
        <taxon>Pterygota</taxon>
        <taxon>Neoptera</taxon>
        <taxon>Endopterygota</taxon>
        <taxon>Coleoptera</taxon>
        <taxon>Polyphaga</taxon>
        <taxon>Scarabaeiformia</taxon>
        <taxon>Scarabaeidae</taxon>
        <taxon>Dynastinae</taxon>
        <taxon>Oryctes</taxon>
    </lineage>
</organism>
<dbReference type="InterPro" id="IPR013120">
    <property type="entry name" value="FAR_NAD-bd"/>
</dbReference>
<dbReference type="InterPro" id="IPR036291">
    <property type="entry name" value="NAD(P)-bd_dom_sf"/>
</dbReference>
<evidence type="ECO:0000313" key="4">
    <source>
        <dbReference type="Proteomes" id="UP000051574"/>
    </source>
</evidence>
<comment type="similarity">
    <text evidence="1">Belongs to the fatty acyl-CoA reductase family.</text>
</comment>
<dbReference type="InterPro" id="IPR026055">
    <property type="entry name" value="FAR"/>
</dbReference>
<dbReference type="Gene3D" id="3.40.50.720">
    <property type="entry name" value="NAD(P)-binding Rossmann-like Domain"/>
    <property type="match status" value="1"/>
</dbReference>
<comment type="caution">
    <text evidence="3">The sequence shown here is derived from an EMBL/GenBank/DDBJ whole genome shotgun (WGS) entry which is preliminary data.</text>
</comment>
<dbReference type="GO" id="GO:0102965">
    <property type="term" value="F:alcohol-forming long-chain fatty acyl-CoA reductase activity"/>
    <property type="evidence" value="ECO:0007669"/>
    <property type="project" value="UniProtKB-EC"/>
</dbReference>
<keyword evidence="1" id="KW-0444">Lipid biosynthesis</keyword>
<keyword evidence="1" id="KW-0560">Oxidoreductase</keyword>
<comment type="function">
    <text evidence="1">Catalyzes the reduction of fatty acyl-CoA to fatty alcohols.</text>
</comment>
<dbReference type="SUPFAM" id="SSF51735">
    <property type="entry name" value="NAD(P)-binding Rossmann-fold domains"/>
    <property type="match status" value="1"/>
</dbReference>
<dbReference type="GO" id="GO:0005777">
    <property type="term" value="C:peroxisome"/>
    <property type="evidence" value="ECO:0007669"/>
    <property type="project" value="TreeGrafter"/>
</dbReference>
<dbReference type="PANTHER" id="PTHR11011:SF60">
    <property type="entry name" value="FATTY ACYL-COA REDUCTASE-RELATED"/>
    <property type="match status" value="1"/>
</dbReference>
<gene>
    <name evidence="3" type="ORF">AMK59_6119</name>
</gene>